<evidence type="ECO:0000313" key="3">
    <source>
        <dbReference type="EMBL" id="MDP9799343.1"/>
    </source>
</evidence>
<dbReference type="EMBL" id="JAUSRA010000001">
    <property type="protein sequence ID" value="MDP9799343.1"/>
    <property type="molecule type" value="Genomic_DNA"/>
</dbReference>
<keyword evidence="1" id="KW-1133">Transmembrane helix</keyword>
<comment type="caution">
    <text evidence="3">The sequence shown here is derived from an EMBL/GenBank/DDBJ whole genome shotgun (WGS) entry which is preliminary data.</text>
</comment>
<dbReference type="Proteomes" id="UP001240984">
    <property type="component" value="Unassembled WGS sequence"/>
</dbReference>
<name>A0ABT9N6L3_9ACTN</name>
<dbReference type="Pfam" id="PF10145">
    <property type="entry name" value="PhageMin_Tail"/>
    <property type="match status" value="1"/>
</dbReference>
<proteinExistence type="predicted"/>
<feature type="transmembrane region" description="Helical" evidence="1">
    <location>
        <begin position="375"/>
        <end position="396"/>
    </location>
</feature>
<sequence>MLKLGELSTVLKADLEPFRRDLRRAKQAFQEHGQELKAGAAVAGAAIAAALGSGIASALQLDAAKTKLAAQLGGDPTYAADMGRIAGAVYARGFGESAEAVGETLRGVLTSGLVDEDATSAEIEALTIKAQALADTFGVDVTQTARAAGQMIRTGLADSAAEAFDILVRGFQQSGDHAGDTLDTVSEYSTQFRKLGLDAAEAFGLLLQGLKAGARDSDTVADALKEFAILAIDGSEATSEAFKALGLDATTMAAQIAAGGEGAQVGLQTVLDKLRAIEDPVTRDAIAVGLFGTKAEDLGAALFALDPESAAKGLGEVTGAADQLGQTLEESASQRLEAFKRQAQAALVEKLAAAVPYIEATARWLSEHSAIVGPLAVGLGILAAAIGIITLATNIYTAAQAALNTVMLLSPTTWIILAIVALIAIIVLIATKTTWFQDAWAWAWGGIKAAALAVGRWFRDTLWRDWILGAWNGIISAGERVWGWMSSLPGKIKNAFARIADILSSPFRWAFNRIAGSWNATIGRLSWTVPSWVPGLGGNTISVPQLPMLAKGGHILASGAAIVGEAGPELVHLDKGATVQPLTGGGHGEARELRLRLIHETPEGRVLREQLIDYAGQIGVAPSALLPSTR</sequence>
<dbReference type="RefSeq" id="WP_306838139.1">
    <property type="nucleotide sequence ID" value="NZ_JAUSRA010000001.1"/>
</dbReference>
<protein>
    <submittedName>
        <fullName evidence="3">F0F1-type ATP synthase membrane subunit c/vacuolar-type H+-ATPase subunit K</fullName>
    </submittedName>
</protein>
<gene>
    <name evidence="3" type="ORF">J2S43_007855</name>
</gene>
<feature type="domain" description="Phage tail tape measure protein" evidence="2">
    <location>
        <begin position="91"/>
        <end position="292"/>
    </location>
</feature>
<keyword evidence="4" id="KW-1185">Reference proteome</keyword>
<accession>A0ABT9N6L3</accession>
<keyword evidence="1" id="KW-0812">Transmembrane</keyword>
<evidence type="ECO:0000256" key="1">
    <source>
        <dbReference type="SAM" id="Phobius"/>
    </source>
</evidence>
<feature type="transmembrane region" description="Helical" evidence="1">
    <location>
        <begin position="408"/>
        <end position="429"/>
    </location>
</feature>
<evidence type="ECO:0000313" key="4">
    <source>
        <dbReference type="Proteomes" id="UP001240984"/>
    </source>
</evidence>
<reference evidence="3 4" key="1">
    <citation type="submission" date="2023-07" db="EMBL/GenBank/DDBJ databases">
        <title>Sequencing the genomes of 1000 actinobacteria strains.</title>
        <authorList>
            <person name="Klenk H.-P."/>
        </authorList>
    </citation>
    <scope>NUCLEOTIDE SEQUENCE [LARGE SCALE GENOMIC DNA]</scope>
    <source>
        <strain evidence="3 4">DSM 44710</strain>
    </source>
</reference>
<organism evidence="3 4">
    <name type="scientific">Catenuloplanes nepalensis</name>
    <dbReference type="NCBI Taxonomy" id="587533"/>
    <lineage>
        <taxon>Bacteria</taxon>
        <taxon>Bacillati</taxon>
        <taxon>Actinomycetota</taxon>
        <taxon>Actinomycetes</taxon>
        <taxon>Micromonosporales</taxon>
        <taxon>Micromonosporaceae</taxon>
        <taxon>Catenuloplanes</taxon>
    </lineage>
</organism>
<keyword evidence="1" id="KW-0472">Membrane</keyword>
<dbReference type="InterPro" id="IPR010090">
    <property type="entry name" value="Phage_tape_meas"/>
</dbReference>
<feature type="transmembrane region" description="Helical" evidence="1">
    <location>
        <begin position="441"/>
        <end position="458"/>
    </location>
</feature>
<evidence type="ECO:0000259" key="2">
    <source>
        <dbReference type="Pfam" id="PF10145"/>
    </source>
</evidence>